<keyword evidence="7" id="KW-0067">ATP-binding</keyword>
<dbReference type="GO" id="GO:0016301">
    <property type="term" value="F:kinase activity"/>
    <property type="evidence" value="ECO:0007669"/>
    <property type="project" value="UniProtKB-KW"/>
</dbReference>
<accession>A0A0L0WCJ2</accession>
<dbReference type="InterPro" id="IPR035907">
    <property type="entry name" value="Hppk_sf"/>
</dbReference>
<dbReference type="NCBIfam" id="TIGR01498">
    <property type="entry name" value="folK"/>
    <property type="match status" value="1"/>
</dbReference>
<evidence type="ECO:0000313" key="10">
    <source>
        <dbReference type="EMBL" id="KNF09199.1"/>
    </source>
</evidence>
<dbReference type="Pfam" id="PF01288">
    <property type="entry name" value="HPPK"/>
    <property type="match status" value="1"/>
</dbReference>
<dbReference type="Proteomes" id="UP000037267">
    <property type="component" value="Unassembled WGS sequence"/>
</dbReference>
<dbReference type="GO" id="GO:0005524">
    <property type="term" value="F:ATP binding"/>
    <property type="evidence" value="ECO:0007669"/>
    <property type="project" value="UniProtKB-KW"/>
</dbReference>
<dbReference type="PANTHER" id="PTHR43071:SF1">
    <property type="entry name" value="2-AMINO-4-HYDROXY-6-HYDROXYMETHYLDIHYDROPTERIDINE PYROPHOSPHOKINASE"/>
    <property type="match status" value="1"/>
</dbReference>
<dbReference type="PANTHER" id="PTHR43071">
    <property type="entry name" value="2-AMINO-4-HYDROXY-6-HYDROXYMETHYLDIHYDROPTERIDINE PYROPHOSPHOKINASE"/>
    <property type="match status" value="1"/>
</dbReference>
<evidence type="ECO:0000256" key="8">
    <source>
        <dbReference type="ARBA" id="ARBA00022909"/>
    </source>
</evidence>
<dbReference type="PATRIC" id="fig|1503.3.peg.2475"/>
<reference evidence="11" key="1">
    <citation type="submission" date="2015-07" db="EMBL/GenBank/DDBJ databases">
        <title>Draft genome sequence of the purine-degrading Gottschalkia purinilyticum DSM 1384 (formerly Clostridium purinilyticum).</title>
        <authorList>
            <person name="Poehlein A."/>
            <person name="Schiel-Bengelsdorf B."/>
            <person name="Bengelsdorf F.R."/>
            <person name="Daniel R."/>
            <person name="Duerre P."/>
        </authorList>
    </citation>
    <scope>NUCLEOTIDE SEQUENCE [LARGE SCALE GENOMIC DNA]</scope>
    <source>
        <strain evidence="11">DSM 1384</strain>
    </source>
</reference>
<evidence type="ECO:0000256" key="5">
    <source>
        <dbReference type="ARBA" id="ARBA00022741"/>
    </source>
</evidence>
<keyword evidence="4 10" id="KW-0808">Transferase</keyword>
<dbReference type="AlphaFoldDB" id="A0A0L0WCJ2"/>
<keyword evidence="5" id="KW-0547">Nucleotide-binding</keyword>
<dbReference type="EMBL" id="LGSS01000004">
    <property type="protein sequence ID" value="KNF09199.1"/>
    <property type="molecule type" value="Genomic_DNA"/>
</dbReference>
<dbReference type="GO" id="GO:0046656">
    <property type="term" value="P:folic acid biosynthetic process"/>
    <property type="evidence" value="ECO:0007669"/>
    <property type="project" value="UniProtKB-KW"/>
</dbReference>
<evidence type="ECO:0000256" key="1">
    <source>
        <dbReference type="ARBA" id="ARBA00000198"/>
    </source>
</evidence>
<evidence type="ECO:0000256" key="4">
    <source>
        <dbReference type="ARBA" id="ARBA00022679"/>
    </source>
</evidence>
<dbReference type="CDD" id="cd00483">
    <property type="entry name" value="HPPK"/>
    <property type="match status" value="1"/>
</dbReference>
<proteinExistence type="predicted"/>
<keyword evidence="8" id="KW-0289">Folate biosynthesis</keyword>
<evidence type="ECO:0000256" key="3">
    <source>
        <dbReference type="ARBA" id="ARBA00013253"/>
    </source>
</evidence>
<evidence type="ECO:0000259" key="9">
    <source>
        <dbReference type="PROSITE" id="PS00794"/>
    </source>
</evidence>
<gene>
    <name evidence="10" type="primary">sulD</name>
    <name evidence="10" type="ORF">CLPU_4c02450</name>
</gene>
<dbReference type="SUPFAM" id="SSF55083">
    <property type="entry name" value="6-hydroxymethyl-7,8-dihydropterin pyrophosphokinase, HPPK"/>
    <property type="match status" value="1"/>
</dbReference>
<sequence>MNKKAYLGIGGNIGDRKSNIEKTIELLNNNEEIKVTKISSFYETEPVGYTDQDWFMNVVVEIETTLDPYKLLEYCNYIESELKRVRLIRWGPRTIDVDVLLYEGFTSTDEKLTVPHPRMHERGFVMIPLYEIAKDIDINGKSIKDIVVDLKKEDVRKLD</sequence>
<dbReference type="RefSeq" id="WP_050354767.1">
    <property type="nucleotide sequence ID" value="NZ_LGSS01000004.1"/>
</dbReference>
<dbReference type="UniPathway" id="UPA00077">
    <property type="reaction ID" value="UER00155"/>
</dbReference>
<comment type="catalytic activity">
    <reaction evidence="1">
        <text>6-hydroxymethyl-7,8-dihydropterin + ATP = (7,8-dihydropterin-6-yl)methyl diphosphate + AMP + H(+)</text>
        <dbReference type="Rhea" id="RHEA:11412"/>
        <dbReference type="ChEBI" id="CHEBI:15378"/>
        <dbReference type="ChEBI" id="CHEBI:30616"/>
        <dbReference type="ChEBI" id="CHEBI:44841"/>
        <dbReference type="ChEBI" id="CHEBI:72950"/>
        <dbReference type="ChEBI" id="CHEBI:456215"/>
        <dbReference type="EC" id="2.7.6.3"/>
    </reaction>
</comment>
<protein>
    <recommendedName>
        <fullName evidence="3">2-amino-4-hydroxy-6-hydroxymethyldihydropteridine diphosphokinase</fullName>
        <ecNumber evidence="3">2.7.6.3</ecNumber>
    </recommendedName>
</protein>
<keyword evidence="6" id="KW-0418">Kinase</keyword>
<comment type="caution">
    <text evidence="10">The sequence shown here is derived from an EMBL/GenBank/DDBJ whole genome shotgun (WGS) entry which is preliminary data.</text>
</comment>
<evidence type="ECO:0000256" key="2">
    <source>
        <dbReference type="ARBA" id="ARBA00005051"/>
    </source>
</evidence>
<organism evidence="10 11">
    <name type="scientific">Gottschalkia purinilytica</name>
    <name type="common">Clostridium purinilyticum</name>
    <dbReference type="NCBI Taxonomy" id="1503"/>
    <lineage>
        <taxon>Bacteria</taxon>
        <taxon>Bacillati</taxon>
        <taxon>Bacillota</taxon>
        <taxon>Tissierellia</taxon>
        <taxon>Tissierellales</taxon>
        <taxon>Gottschalkiaceae</taxon>
        <taxon>Gottschalkia</taxon>
    </lineage>
</organism>
<dbReference type="GO" id="GO:0016829">
    <property type="term" value="F:lyase activity"/>
    <property type="evidence" value="ECO:0007669"/>
    <property type="project" value="UniProtKB-KW"/>
</dbReference>
<dbReference type="GO" id="GO:0046654">
    <property type="term" value="P:tetrahydrofolate biosynthetic process"/>
    <property type="evidence" value="ECO:0007669"/>
    <property type="project" value="UniProtKB-UniPathway"/>
</dbReference>
<dbReference type="EC" id="2.7.6.3" evidence="3"/>
<dbReference type="GO" id="GO:0003848">
    <property type="term" value="F:2-amino-4-hydroxy-6-hydroxymethyldihydropteridine diphosphokinase activity"/>
    <property type="evidence" value="ECO:0007669"/>
    <property type="project" value="UniProtKB-EC"/>
</dbReference>
<keyword evidence="11" id="KW-1185">Reference proteome</keyword>
<dbReference type="OrthoDB" id="9808041at2"/>
<evidence type="ECO:0000256" key="7">
    <source>
        <dbReference type="ARBA" id="ARBA00022840"/>
    </source>
</evidence>
<name>A0A0L0WCJ2_GOTPU</name>
<dbReference type="PROSITE" id="PS00794">
    <property type="entry name" value="HPPK"/>
    <property type="match status" value="1"/>
</dbReference>
<keyword evidence="10" id="KW-0456">Lyase</keyword>
<comment type="pathway">
    <text evidence="2">Cofactor biosynthesis; tetrahydrofolate biosynthesis; 2-amino-4-hydroxy-6-hydroxymethyl-7,8-dihydropteridine diphosphate from 7,8-dihydroneopterin triphosphate: step 4/4.</text>
</comment>
<dbReference type="STRING" id="1503.CLPU_4c02450"/>
<evidence type="ECO:0000313" key="11">
    <source>
        <dbReference type="Proteomes" id="UP000037267"/>
    </source>
</evidence>
<dbReference type="Gene3D" id="3.30.70.560">
    <property type="entry name" value="7,8-Dihydro-6-hydroxymethylpterin-pyrophosphokinase HPPK"/>
    <property type="match status" value="1"/>
</dbReference>
<feature type="domain" description="7,8-dihydro-6-hydroxymethylpterin-pyrophosphokinase" evidence="9">
    <location>
        <begin position="89"/>
        <end position="100"/>
    </location>
</feature>
<evidence type="ECO:0000256" key="6">
    <source>
        <dbReference type="ARBA" id="ARBA00022777"/>
    </source>
</evidence>
<dbReference type="InterPro" id="IPR000550">
    <property type="entry name" value="Hppk"/>
</dbReference>